<proteinExistence type="predicted"/>
<reference evidence="6" key="1">
    <citation type="submission" date="2025-08" db="UniProtKB">
        <authorList>
            <consortium name="RefSeq"/>
        </authorList>
    </citation>
    <scope>IDENTIFICATION</scope>
    <source>
        <tissue evidence="6">Blood</tissue>
    </source>
</reference>
<dbReference type="InterPro" id="IPR048465">
    <property type="entry name" value="Maestro-like_HEAT"/>
</dbReference>
<dbReference type="InterPro" id="IPR016024">
    <property type="entry name" value="ARM-type_fold"/>
</dbReference>
<keyword evidence="2" id="KW-1133">Transmembrane helix</keyword>
<accession>A0AA97J2N0</accession>
<keyword evidence="2" id="KW-0472">Membrane</keyword>
<evidence type="ECO:0000256" key="2">
    <source>
        <dbReference type="SAM" id="Phobius"/>
    </source>
</evidence>
<sequence length="571" mass="64412">MTAPTKPIASTGTLAILDNIVIMIFDKADKMTTVTGQILTAVASLRDTDRTNIEAAAAMLTSVLKKQRNKLRTKVPEIIDIIYFHLQALQDPIARKAAMDAICLLADTYTEEVISSLLSLSLPCDTHVTEIWEVLGQAKQPVRLQVLVKLLEVLKRRPCLQHESPSLTIKDNSSLLPLAATKALCIIFRNKKSKVPMNSFYVSVIIFLVIQLHYLVNFPDIEYGMEESLKASSYISCAVEALKTVIKREKKSWMCFLSLAGGWDLLSSPENYLEGVLLLARSIVKHYRGLDYAIFTKVIPLLHHGDDKQKLTAMAFFTALLSSESTYAVLQKQYILSLLKNWNTDPNSTYRWLSLHGMGNVALHLQNNKELTELILGILQSFHDPDEKVALTAFEVITRMAAKKKNVLECVTIAKQLQPFLTDGRVKVCCAANQLFQVLLKNPDLKDKPLMQDQVLNSIVPLLLNMQDQHPEVVKSCRESLKQCKIFLGWTVNDSQGDSWNFTCKHLVKEYPGKLRNFLYQAQDYSQNPRKSSSTIANMFISCIFEHMESGFVQKEEVDILRQDPIGDFSI</sequence>
<evidence type="ECO:0000256" key="1">
    <source>
        <dbReference type="ARBA" id="ARBA00022737"/>
    </source>
</evidence>
<evidence type="ECO:0000313" key="6">
    <source>
        <dbReference type="RefSeq" id="XP_054830338.1"/>
    </source>
</evidence>
<feature type="transmembrane region" description="Helical" evidence="2">
    <location>
        <begin position="199"/>
        <end position="216"/>
    </location>
</feature>
<protein>
    <submittedName>
        <fullName evidence="6">Maestro heat-like repeat-containing protein family member 6</fullName>
    </submittedName>
</protein>
<dbReference type="SUPFAM" id="SSF48371">
    <property type="entry name" value="ARM repeat"/>
    <property type="match status" value="1"/>
</dbReference>
<feature type="domain" description="Maestro-like HEAT-repeats" evidence="3">
    <location>
        <begin position="31"/>
        <end position="141"/>
    </location>
</feature>
<organism evidence="5 6">
    <name type="scientific">Eublepharis macularius</name>
    <name type="common">Leopard gecko</name>
    <name type="synonym">Cyrtodactylus macularius</name>
    <dbReference type="NCBI Taxonomy" id="481883"/>
    <lineage>
        <taxon>Eukaryota</taxon>
        <taxon>Metazoa</taxon>
        <taxon>Chordata</taxon>
        <taxon>Craniata</taxon>
        <taxon>Vertebrata</taxon>
        <taxon>Euteleostomi</taxon>
        <taxon>Lepidosauria</taxon>
        <taxon>Squamata</taxon>
        <taxon>Bifurcata</taxon>
        <taxon>Gekkota</taxon>
        <taxon>Eublepharidae</taxon>
        <taxon>Eublepharinae</taxon>
        <taxon>Eublepharis</taxon>
    </lineage>
</organism>
<dbReference type="Gene3D" id="1.25.10.10">
    <property type="entry name" value="Leucine-rich Repeat Variant"/>
    <property type="match status" value="1"/>
</dbReference>
<name>A0AA97J2N0_EUBMA</name>
<dbReference type="Pfam" id="PF21047">
    <property type="entry name" value="HEAT_Maestro"/>
    <property type="match status" value="1"/>
</dbReference>
<keyword evidence="2" id="KW-0812">Transmembrane</keyword>
<keyword evidence="5" id="KW-1185">Reference proteome</keyword>
<dbReference type="AlphaFoldDB" id="A0AA97J2N0"/>
<dbReference type="PANTHER" id="PTHR23120">
    <property type="entry name" value="MAESTRO-RELATED HEAT DOMAIN-CONTAINING"/>
    <property type="match status" value="1"/>
</dbReference>
<evidence type="ECO:0000313" key="5">
    <source>
        <dbReference type="Proteomes" id="UP001190640"/>
    </source>
</evidence>
<dbReference type="InterPro" id="IPR045206">
    <property type="entry name" value="Maestro_heat-like_prot"/>
</dbReference>
<dbReference type="Proteomes" id="UP001190640">
    <property type="component" value="Chromosome 3"/>
</dbReference>
<dbReference type="PANTHER" id="PTHR23120:SF40">
    <property type="entry name" value="MAESTRO HEAT-LIKE REPEAT-CONTAINING PROTEIN FAMILY MEMBER 6"/>
    <property type="match status" value="1"/>
</dbReference>
<evidence type="ECO:0000259" key="4">
    <source>
        <dbReference type="Pfam" id="PF23227"/>
    </source>
</evidence>
<dbReference type="InterPro" id="IPR055406">
    <property type="entry name" value="HEAT_Maestro"/>
</dbReference>
<dbReference type="InterPro" id="IPR011989">
    <property type="entry name" value="ARM-like"/>
</dbReference>
<dbReference type="GO" id="GO:0005737">
    <property type="term" value="C:cytoplasm"/>
    <property type="evidence" value="ECO:0007669"/>
    <property type="project" value="TreeGrafter"/>
</dbReference>
<dbReference type="GeneID" id="129326197"/>
<keyword evidence="1" id="KW-0677">Repeat</keyword>
<dbReference type="KEGG" id="emc:129326197"/>
<feature type="domain" description="Maestro/Maestro-like HEAT-repeats" evidence="4">
    <location>
        <begin position="335"/>
        <end position="562"/>
    </location>
</feature>
<evidence type="ECO:0000259" key="3">
    <source>
        <dbReference type="Pfam" id="PF21047"/>
    </source>
</evidence>
<dbReference type="Pfam" id="PF23227">
    <property type="entry name" value="HEAT_MROH2B_C"/>
    <property type="match status" value="1"/>
</dbReference>
<dbReference type="RefSeq" id="XP_054830338.1">
    <property type="nucleotide sequence ID" value="XM_054974363.1"/>
</dbReference>
<gene>
    <name evidence="6" type="primary">LOC129326197</name>
</gene>